<dbReference type="InterPro" id="IPR032710">
    <property type="entry name" value="NTF2-like_dom_sf"/>
</dbReference>
<dbReference type="RefSeq" id="WP_078073545.1">
    <property type="nucleotide sequence ID" value="NZ_CP118524.1"/>
</dbReference>
<dbReference type="SUPFAM" id="SSF54427">
    <property type="entry name" value="NTF2-like"/>
    <property type="match status" value="1"/>
</dbReference>
<keyword evidence="3" id="KW-1185">Reference proteome</keyword>
<protein>
    <recommendedName>
        <fullName evidence="1">SnoaL-like domain-containing protein</fullName>
    </recommendedName>
</protein>
<evidence type="ECO:0000259" key="1">
    <source>
        <dbReference type="Pfam" id="PF12680"/>
    </source>
</evidence>
<proteinExistence type="predicted"/>
<dbReference type="AlphaFoldDB" id="A0A1U9QM54"/>
<feature type="domain" description="SnoaL-like" evidence="1">
    <location>
        <begin position="27"/>
        <end position="123"/>
    </location>
</feature>
<evidence type="ECO:0000313" key="2">
    <source>
        <dbReference type="EMBL" id="AQU65063.1"/>
    </source>
</evidence>
<reference evidence="2 3" key="1">
    <citation type="submission" date="2016-11" db="EMBL/GenBank/DDBJ databases">
        <title>Complete genome sequence of Streptomyces niveus SCSIO 3406.</title>
        <authorList>
            <person name="Zhu Q."/>
            <person name="Cheng W."/>
            <person name="Song Y."/>
            <person name="Li Q."/>
            <person name="Ju J."/>
        </authorList>
    </citation>
    <scope>NUCLEOTIDE SEQUENCE [LARGE SCALE GENOMIC DNA]</scope>
    <source>
        <strain evidence="2 3">SCSIO 3406</strain>
    </source>
</reference>
<dbReference type="Proteomes" id="UP000189677">
    <property type="component" value="Chromosome"/>
</dbReference>
<name>A0A1U9QM54_STRNV</name>
<dbReference type="Gene3D" id="3.10.450.50">
    <property type="match status" value="1"/>
</dbReference>
<organism evidence="2 3">
    <name type="scientific">Streptomyces niveus</name>
    <name type="common">Streptomyces spheroides</name>
    <dbReference type="NCBI Taxonomy" id="193462"/>
    <lineage>
        <taxon>Bacteria</taxon>
        <taxon>Bacillati</taxon>
        <taxon>Actinomycetota</taxon>
        <taxon>Actinomycetes</taxon>
        <taxon>Kitasatosporales</taxon>
        <taxon>Streptomycetaceae</taxon>
        <taxon>Streptomyces</taxon>
    </lineage>
</organism>
<dbReference type="KEGG" id="snw:BBN63_01080"/>
<dbReference type="InterPro" id="IPR037401">
    <property type="entry name" value="SnoaL-like"/>
</dbReference>
<gene>
    <name evidence="2" type="ORF">BBN63_01080</name>
</gene>
<accession>A0A1U9QM54</accession>
<evidence type="ECO:0000313" key="3">
    <source>
        <dbReference type="Proteomes" id="UP000189677"/>
    </source>
</evidence>
<dbReference type="Pfam" id="PF12680">
    <property type="entry name" value="SnoaL_2"/>
    <property type="match status" value="1"/>
</dbReference>
<sequence length="137" mass="14858">MSGLFPRRSPQSAASMAAGIDHVRLSYHYRDTGDIDAFGSLLHEDVQVKRPDAPFGHGRDEVIRLHTRMAGAREHHHIYKIVADGDCVVVTGSYTGAADGEGANGAHAGPLEFADVFTLTDDGMLLGYRRFYFVAPG</sequence>
<dbReference type="EMBL" id="CP018047">
    <property type="protein sequence ID" value="AQU65063.1"/>
    <property type="molecule type" value="Genomic_DNA"/>
</dbReference>